<evidence type="ECO:0000256" key="8">
    <source>
        <dbReference type="ARBA" id="ARBA00022848"/>
    </source>
</evidence>
<evidence type="ECO:0000313" key="15">
    <source>
        <dbReference type="Proteomes" id="UP000504615"/>
    </source>
</evidence>
<keyword evidence="5 13" id="KW-0349">Heme</keyword>
<dbReference type="SUPFAM" id="SSF48264">
    <property type="entry name" value="Cytochrome P450"/>
    <property type="match status" value="1"/>
</dbReference>
<comment type="cofactor">
    <cofactor evidence="1 13">
        <name>heme</name>
        <dbReference type="ChEBI" id="CHEBI:30413"/>
    </cofactor>
</comment>
<dbReference type="InterPro" id="IPR001128">
    <property type="entry name" value="Cyt_P450"/>
</dbReference>
<dbReference type="GO" id="GO:0005789">
    <property type="term" value="C:endoplasmic reticulum membrane"/>
    <property type="evidence" value="ECO:0007669"/>
    <property type="project" value="UniProtKB-SubCell"/>
</dbReference>
<evidence type="ECO:0000256" key="12">
    <source>
        <dbReference type="ARBA" id="ARBA00023136"/>
    </source>
</evidence>
<keyword evidence="12" id="KW-0472">Membrane</keyword>
<proteinExistence type="inferred from homology"/>
<comment type="similarity">
    <text evidence="4 14">Belongs to the cytochrome P450 family.</text>
</comment>
<keyword evidence="9 14" id="KW-0560">Oxidoreductase</keyword>
<dbReference type="InterPro" id="IPR036396">
    <property type="entry name" value="Cyt_P450_sf"/>
</dbReference>
<sequence>MDYFQVLCSIAAVILALYYFFTSTFDFWKSRGVPGPQPIVGFGNLKDVMLGKIAMSKFLMKMYTDYKDEPLIGIFVHRTPILIIKDLDLIKDVLIKDFNSFGNRAFTVHEKAEPLSQNIFNLDLKKWRPLRAKLTPFFTTRKLKYMFFLISECADHLVDYVEQLVSKNEIVECYALTSKYTTDVIGSCAFGIEMNSMTDETSEFCRIGRNIFIQPFTDYLRTKIKQNSPWLYDILGHILPQTEITKFFIRLVMDNIKYRDKNNIVRNDFIDILRELREQSDNDIEFTDSFLVSQAFLFFSAGFETSSTAMTNAFYELALNQKIQDRLREEINQSFAKYGNNLSYENIKEMIYLDKVFKETLRKYPAGLFLNKIATSDYTFKGTKVSILKGQNIWIPFYTIQHDPNIYPQPDIFDPERFNEEIVENRHPMAYLPFSDGPRNCIGLRFAIYETKLGLIKMLRNFKFEPCEKTQIPYITNESTFVLSPKDGIYLKISKINQA</sequence>
<organism evidence="15 16">
    <name type="scientific">Pogonomyrmex barbatus</name>
    <name type="common">red harvester ant</name>
    <dbReference type="NCBI Taxonomy" id="144034"/>
    <lineage>
        <taxon>Eukaryota</taxon>
        <taxon>Metazoa</taxon>
        <taxon>Ecdysozoa</taxon>
        <taxon>Arthropoda</taxon>
        <taxon>Hexapoda</taxon>
        <taxon>Insecta</taxon>
        <taxon>Pterygota</taxon>
        <taxon>Neoptera</taxon>
        <taxon>Endopterygota</taxon>
        <taxon>Hymenoptera</taxon>
        <taxon>Apocrita</taxon>
        <taxon>Aculeata</taxon>
        <taxon>Formicoidea</taxon>
        <taxon>Formicidae</taxon>
        <taxon>Myrmicinae</taxon>
        <taxon>Pogonomyrmex</taxon>
    </lineage>
</organism>
<evidence type="ECO:0000256" key="7">
    <source>
        <dbReference type="ARBA" id="ARBA00022824"/>
    </source>
</evidence>
<gene>
    <name evidence="16" type="primary">LOC105428101</name>
</gene>
<evidence type="ECO:0000256" key="11">
    <source>
        <dbReference type="ARBA" id="ARBA00023033"/>
    </source>
</evidence>
<evidence type="ECO:0000256" key="3">
    <source>
        <dbReference type="ARBA" id="ARBA00004406"/>
    </source>
</evidence>
<dbReference type="GO" id="GO:0016705">
    <property type="term" value="F:oxidoreductase activity, acting on paired donors, with incorporation or reduction of molecular oxygen"/>
    <property type="evidence" value="ECO:0007669"/>
    <property type="project" value="InterPro"/>
</dbReference>
<feature type="binding site" description="axial binding residue" evidence="13">
    <location>
        <position position="441"/>
    </location>
    <ligand>
        <name>heme</name>
        <dbReference type="ChEBI" id="CHEBI:30413"/>
    </ligand>
    <ligandPart>
        <name>Fe</name>
        <dbReference type="ChEBI" id="CHEBI:18248"/>
    </ligandPart>
</feature>
<dbReference type="FunFam" id="1.10.630.10:FF:000042">
    <property type="entry name" value="Cytochrome P450"/>
    <property type="match status" value="1"/>
</dbReference>
<dbReference type="CDD" id="cd11056">
    <property type="entry name" value="CYP6-like"/>
    <property type="match status" value="1"/>
</dbReference>
<evidence type="ECO:0000256" key="2">
    <source>
        <dbReference type="ARBA" id="ARBA00004174"/>
    </source>
</evidence>
<dbReference type="GO" id="GO:0020037">
    <property type="term" value="F:heme binding"/>
    <property type="evidence" value="ECO:0007669"/>
    <property type="project" value="InterPro"/>
</dbReference>
<keyword evidence="15" id="KW-1185">Reference proteome</keyword>
<dbReference type="PANTHER" id="PTHR24292">
    <property type="entry name" value="CYTOCHROME P450"/>
    <property type="match status" value="1"/>
</dbReference>
<keyword evidence="6 13" id="KW-0479">Metal-binding</keyword>
<dbReference type="PRINTS" id="PR00463">
    <property type="entry name" value="EP450I"/>
</dbReference>
<evidence type="ECO:0000256" key="1">
    <source>
        <dbReference type="ARBA" id="ARBA00001971"/>
    </source>
</evidence>
<dbReference type="OrthoDB" id="2789670at2759"/>
<evidence type="ECO:0000256" key="6">
    <source>
        <dbReference type="ARBA" id="ARBA00022723"/>
    </source>
</evidence>
<dbReference type="Pfam" id="PF00067">
    <property type="entry name" value="p450"/>
    <property type="match status" value="1"/>
</dbReference>
<dbReference type="AlphaFoldDB" id="A0A6I9W9E2"/>
<evidence type="ECO:0000256" key="9">
    <source>
        <dbReference type="ARBA" id="ARBA00023002"/>
    </source>
</evidence>
<evidence type="ECO:0000256" key="5">
    <source>
        <dbReference type="ARBA" id="ARBA00022617"/>
    </source>
</evidence>
<evidence type="ECO:0000256" key="10">
    <source>
        <dbReference type="ARBA" id="ARBA00023004"/>
    </source>
</evidence>
<comment type="subcellular location">
    <subcellularLocation>
        <location evidence="3">Endoplasmic reticulum membrane</location>
        <topology evidence="3">Peripheral membrane protein</topology>
    </subcellularLocation>
    <subcellularLocation>
        <location evidence="2">Microsome membrane</location>
        <topology evidence="2">Peripheral membrane protein</topology>
    </subcellularLocation>
</comment>
<dbReference type="InterPro" id="IPR002401">
    <property type="entry name" value="Cyt_P450_E_grp-I"/>
</dbReference>
<dbReference type="GO" id="GO:0004497">
    <property type="term" value="F:monooxygenase activity"/>
    <property type="evidence" value="ECO:0007669"/>
    <property type="project" value="UniProtKB-KW"/>
</dbReference>
<reference evidence="16" key="1">
    <citation type="submission" date="2025-08" db="UniProtKB">
        <authorList>
            <consortium name="RefSeq"/>
        </authorList>
    </citation>
    <scope>IDENTIFICATION</scope>
</reference>
<dbReference type="InterPro" id="IPR050476">
    <property type="entry name" value="Insect_CytP450_Detox"/>
</dbReference>
<dbReference type="Proteomes" id="UP000504615">
    <property type="component" value="Unplaced"/>
</dbReference>
<evidence type="ECO:0000313" key="16">
    <source>
        <dbReference type="RefSeq" id="XP_011638498.1"/>
    </source>
</evidence>
<keyword evidence="10 13" id="KW-0408">Iron</keyword>
<dbReference type="GeneID" id="105428101"/>
<protein>
    <submittedName>
        <fullName evidence="16">Probable cytochrome P450 6a14</fullName>
    </submittedName>
</protein>
<evidence type="ECO:0000256" key="14">
    <source>
        <dbReference type="RuleBase" id="RU000461"/>
    </source>
</evidence>
<dbReference type="RefSeq" id="XP_011638498.1">
    <property type="nucleotide sequence ID" value="XM_011640196.2"/>
</dbReference>
<keyword evidence="7" id="KW-0256">Endoplasmic reticulum</keyword>
<dbReference type="GO" id="GO:0005506">
    <property type="term" value="F:iron ion binding"/>
    <property type="evidence" value="ECO:0007669"/>
    <property type="project" value="InterPro"/>
</dbReference>
<dbReference type="InterPro" id="IPR017972">
    <property type="entry name" value="Cyt_P450_CS"/>
</dbReference>
<evidence type="ECO:0000256" key="13">
    <source>
        <dbReference type="PIRSR" id="PIRSR602401-1"/>
    </source>
</evidence>
<keyword evidence="8" id="KW-0492">Microsome</keyword>
<name>A0A6I9W9E2_9HYME</name>
<dbReference type="KEGG" id="pbar:105428101"/>
<dbReference type="Gene3D" id="1.10.630.10">
    <property type="entry name" value="Cytochrome P450"/>
    <property type="match status" value="1"/>
</dbReference>
<dbReference type="PANTHER" id="PTHR24292:SF54">
    <property type="entry name" value="CYP9F3-RELATED"/>
    <property type="match status" value="1"/>
</dbReference>
<keyword evidence="11 14" id="KW-0503">Monooxygenase</keyword>
<evidence type="ECO:0000256" key="4">
    <source>
        <dbReference type="ARBA" id="ARBA00010617"/>
    </source>
</evidence>
<accession>A0A6I9W9E2</accession>
<dbReference type="PRINTS" id="PR00385">
    <property type="entry name" value="P450"/>
</dbReference>
<dbReference type="PROSITE" id="PS00086">
    <property type="entry name" value="CYTOCHROME_P450"/>
    <property type="match status" value="1"/>
</dbReference>